<keyword evidence="1" id="KW-0472">Membrane</keyword>
<gene>
    <name evidence="2" type="ORF">K457DRAFT_133767</name>
</gene>
<protein>
    <submittedName>
        <fullName evidence="2">Uncharacterized protein</fullName>
    </submittedName>
</protein>
<keyword evidence="1" id="KW-0812">Transmembrane</keyword>
<reference evidence="2 3" key="1">
    <citation type="submission" date="2016-05" db="EMBL/GenBank/DDBJ databases">
        <title>Genome sequencing reveals origins of a unique bacterial endosymbiosis in the earliest lineages of terrestrial Fungi.</title>
        <authorList>
            <consortium name="DOE Joint Genome Institute"/>
            <person name="Uehling J."/>
            <person name="Gryganskyi A."/>
            <person name="Hameed K."/>
            <person name="Tschaplinski T."/>
            <person name="Misztal P."/>
            <person name="Wu S."/>
            <person name="Desiro A."/>
            <person name="Vande Pol N."/>
            <person name="Du Z.-Y."/>
            <person name="Zienkiewicz A."/>
            <person name="Zienkiewicz K."/>
            <person name="Morin E."/>
            <person name="Tisserant E."/>
            <person name="Splivallo R."/>
            <person name="Hainaut M."/>
            <person name="Henrissat B."/>
            <person name="Ohm R."/>
            <person name="Kuo A."/>
            <person name="Yan J."/>
            <person name="Lipzen A."/>
            <person name="Nolan M."/>
            <person name="Labutti K."/>
            <person name="Barry K."/>
            <person name="Goldstein A."/>
            <person name="Labbe J."/>
            <person name="Schadt C."/>
            <person name="Tuskan G."/>
            <person name="Grigoriev I."/>
            <person name="Martin F."/>
            <person name="Vilgalys R."/>
            <person name="Bonito G."/>
        </authorList>
    </citation>
    <scope>NUCLEOTIDE SEQUENCE [LARGE SCALE GENOMIC DNA]</scope>
    <source>
        <strain evidence="2 3">AG-77</strain>
    </source>
</reference>
<feature type="transmembrane region" description="Helical" evidence="1">
    <location>
        <begin position="52"/>
        <end position="71"/>
    </location>
</feature>
<dbReference type="EMBL" id="KV442018">
    <property type="protein sequence ID" value="OAQ34198.1"/>
    <property type="molecule type" value="Genomic_DNA"/>
</dbReference>
<feature type="non-terminal residue" evidence="2">
    <location>
        <position position="77"/>
    </location>
</feature>
<evidence type="ECO:0000313" key="2">
    <source>
        <dbReference type="EMBL" id="OAQ34198.1"/>
    </source>
</evidence>
<sequence>MSAITSTAARMIRAAAPLRSAAVRQFSASAAAAESTAPAIAVAVAQHSTKKLAIISSIAFVAGVDVTYAYFTLGQES</sequence>
<evidence type="ECO:0000313" key="3">
    <source>
        <dbReference type="Proteomes" id="UP000078512"/>
    </source>
</evidence>
<evidence type="ECO:0000256" key="1">
    <source>
        <dbReference type="SAM" id="Phobius"/>
    </source>
</evidence>
<keyword evidence="3" id="KW-1185">Reference proteome</keyword>
<keyword evidence="1" id="KW-1133">Transmembrane helix</keyword>
<proteinExistence type="predicted"/>
<organism evidence="2 3">
    <name type="scientific">Linnemannia elongata AG-77</name>
    <dbReference type="NCBI Taxonomy" id="1314771"/>
    <lineage>
        <taxon>Eukaryota</taxon>
        <taxon>Fungi</taxon>
        <taxon>Fungi incertae sedis</taxon>
        <taxon>Mucoromycota</taxon>
        <taxon>Mortierellomycotina</taxon>
        <taxon>Mortierellomycetes</taxon>
        <taxon>Mortierellales</taxon>
        <taxon>Mortierellaceae</taxon>
        <taxon>Linnemannia</taxon>
    </lineage>
</organism>
<name>A0A197KAJ2_9FUNG</name>
<accession>A0A197KAJ2</accession>
<dbReference type="Proteomes" id="UP000078512">
    <property type="component" value="Unassembled WGS sequence"/>
</dbReference>
<dbReference type="AlphaFoldDB" id="A0A197KAJ2"/>
<dbReference type="OrthoDB" id="2435019at2759"/>